<dbReference type="InterPro" id="IPR052028">
    <property type="entry name" value="HipA_Ser/Thr_kinase"/>
</dbReference>
<name>A0ABS5V0Y0_9BIFI</name>
<accession>A0ABS5V0Y0</accession>
<evidence type="ECO:0000256" key="1">
    <source>
        <dbReference type="ARBA" id="ARBA00010164"/>
    </source>
</evidence>
<evidence type="ECO:0000259" key="5">
    <source>
        <dbReference type="Pfam" id="PF13657"/>
    </source>
</evidence>
<evidence type="ECO:0000256" key="2">
    <source>
        <dbReference type="ARBA" id="ARBA00022679"/>
    </source>
</evidence>
<protein>
    <submittedName>
        <fullName evidence="6">HipA domain-containing protein</fullName>
    </submittedName>
</protein>
<evidence type="ECO:0000259" key="4">
    <source>
        <dbReference type="Pfam" id="PF07804"/>
    </source>
</evidence>
<sequence length="412" mass="45584">MAKNTIEAAVLITLGSGAEQQAGTLYASGNECVFRYAAEYIASPQSFDLFPSLPRSLAPFHFAGLGPFSDCAPDRWGRKVFARSLNRTRVSETEYLFGVNDLTRQGAIRFFIEGKPAAGDEGVPALASLPDLLNTADAVEQNREIANIELRRLYRATGSLGGARPKASVVDQGALWLAKFPKPNGDDWDVIGWEAVTLEIARMTGITVPEHRVLTIHDRTDMPRTVLLTKRFDRAPQPATVEAMRRIPYMSALTALAAQDGEGGDWLDLAEFARQYGCDTVELWRRAVFGVVIGNLDDHLRNHGFLRVAGQWQLAPAFDMNPEPYDAHVPDRHQMSLFGQDVIGLDQLLSDDGLALFGVRHNYAAQWMRTLESALMQAVARAGLRHIDAQSIAVMRGRFERAVSEIHKVIQQ</sequence>
<keyword evidence="3" id="KW-0418">Kinase</keyword>
<dbReference type="RefSeq" id="WP_214377047.1">
    <property type="nucleotide sequence ID" value="NZ_JAFEJU010000010.1"/>
</dbReference>
<evidence type="ECO:0000313" key="6">
    <source>
        <dbReference type="EMBL" id="MBT1175858.1"/>
    </source>
</evidence>
<dbReference type="Proteomes" id="UP000711736">
    <property type="component" value="Unassembled WGS sequence"/>
</dbReference>
<dbReference type="Pfam" id="PF07804">
    <property type="entry name" value="HipA_C"/>
    <property type="match status" value="1"/>
</dbReference>
<dbReference type="Pfam" id="PF13657">
    <property type="entry name" value="Couple_hipA"/>
    <property type="match status" value="1"/>
</dbReference>
<reference evidence="6 7" key="1">
    <citation type="journal article" date="2021" name="Environ. Microbiol.">
        <title>Genetic insights into the dark matter of the mammalian gut microbiota through targeted genome reconstruction.</title>
        <authorList>
            <person name="Lugli G.A."/>
            <person name="Alessandri G."/>
            <person name="Milani C."/>
            <person name="Viappiani A."/>
            <person name="Fontana F."/>
            <person name="Tarracchini C."/>
            <person name="Mancabelli L."/>
            <person name="Argentini C."/>
            <person name="Ruiz L."/>
            <person name="Margolles A."/>
            <person name="van Sinderen D."/>
            <person name="Turroni F."/>
            <person name="Ventura M."/>
        </authorList>
    </citation>
    <scope>NUCLEOTIDE SEQUENCE [LARGE SCALE GENOMIC DNA]</scope>
    <source>
        <strain evidence="6 7">LC6</strain>
    </source>
</reference>
<comment type="caution">
    <text evidence="6">The sequence shown here is derived from an EMBL/GenBank/DDBJ whole genome shotgun (WGS) entry which is preliminary data.</text>
</comment>
<feature type="domain" description="HipA N-terminal subdomain 1" evidence="5">
    <location>
        <begin position="19"/>
        <end position="95"/>
    </location>
</feature>
<gene>
    <name evidence="6" type="ORF">JS530_10180</name>
</gene>
<keyword evidence="2" id="KW-0808">Transferase</keyword>
<feature type="domain" description="HipA-like C-terminal" evidence="4">
    <location>
        <begin position="159"/>
        <end position="340"/>
    </location>
</feature>
<evidence type="ECO:0000313" key="7">
    <source>
        <dbReference type="Proteomes" id="UP000711736"/>
    </source>
</evidence>
<organism evidence="6 7">
    <name type="scientific">Bifidobacterium colobi</name>
    <dbReference type="NCBI Taxonomy" id="2809026"/>
    <lineage>
        <taxon>Bacteria</taxon>
        <taxon>Bacillati</taxon>
        <taxon>Actinomycetota</taxon>
        <taxon>Actinomycetes</taxon>
        <taxon>Bifidobacteriales</taxon>
        <taxon>Bifidobacteriaceae</taxon>
        <taxon>Bifidobacterium</taxon>
    </lineage>
</organism>
<comment type="similarity">
    <text evidence="1">Belongs to the HipA Ser/Thr kinase family.</text>
</comment>
<dbReference type="InterPro" id="IPR017508">
    <property type="entry name" value="HipA_N1"/>
</dbReference>
<dbReference type="InterPro" id="IPR012893">
    <property type="entry name" value="HipA-like_C"/>
</dbReference>
<dbReference type="PANTHER" id="PTHR37419">
    <property type="entry name" value="SERINE/THREONINE-PROTEIN KINASE TOXIN HIPA"/>
    <property type="match status" value="1"/>
</dbReference>
<keyword evidence="7" id="KW-1185">Reference proteome</keyword>
<evidence type="ECO:0000256" key="3">
    <source>
        <dbReference type="ARBA" id="ARBA00022777"/>
    </source>
</evidence>
<dbReference type="EMBL" id="JAFEJU010000010">
    <property type="protein sequence ID" value="MBT1175858.1"/>
    <property type="molecule type" value="Genomic_DNA"/>
</dbReference>
<dbReference type="PANTHER" id="PTHR37419:SF8">
    <property type="entry name" value="TOXIN YJJJ"/>
    <property type="match status" value="1"/>
</dbReference>
<proteinExistence type="inferred from homology"/>